<dbReference type="PANTHER" id="PTHR23151">
    <property type="entry name" value="DIHYDROLIPOAMIDE ACETYL/SUCCINYL-TRANSFERASE-RELATED"/>
    <property type="match status" value="1"/>
</dbReference>
<dbReference type="PROSITE" id="PS00189">
    <property type="entry name" value="LIPOYL"/>
    <property type="match status" value="1"/>
</dbReference>
<dbReference type="STRING" id="361077.A0A152A4Y6"/>
<evidence type="ECO:0000259" key="8">
    <source>
        <dbReference type="PROSITE" id="PS50968"/>
    </source>
</evidence>
<evidence type="ECO:0000256" key="7">
    <source>
        <dbReference type="SAM" id="MobiDB-lite"/>
    </source>
</evidence>
<evidence type="ECO:0000256" key="2">
    <source>
        <dbReference type="ARBA" id="ARBA00022679"/>
    </source>
</evidence>
<dbReference type="Gene3D" id="4.10.320.10">
    <property type="entry name" value="E3-binding domain"/>
    <property type="match status" value="1"/>
</dbReference>
<sequence length="637" mass="69954">MLKSNSLRVIKQITSLESKNVTPLINSVRSFSTISKQTIKNSNVSSKLNNTTMTIKSSNNINQISFTNNSVLLRFYSTKSKAKEITMPALSPTMESGNIAKWKKKEGDKIEVGQAIAEIETDKATMDFEYEEQSGYLAKILVPEGSKNITVNTPIALIVSKKEDIESAKDYKGASSTTTQETPKVQTATKEAPKKAAASTKSWPKHTVVGLPALSPTMESGGLSKWVKKVGDKISAGEVIAQVETDKATIDFEYQESGFLAKILVSEGTSGVSVDQPVCIVVPKKEDVDKFADFTIEDGIQEEPAQERPVESTSTSTSTSSSSSSQHVERSSGDRIFISPAAKFTAKEKDIDYSNIAGTGPNNRIIKADVLNYTPQPKQQQQVQTQQVARESPKQQQQVSTSQNYIDVPHSNIRRVTAKRLTESKQTIPHYYLTMECRVDKLLKMRTELNSKSENKFKLSINDFIIKAASAALKDVPTVNSTWMADAVRKYHNIDINVAVNTEWGLFTPIVRDVDKRGLASISNSVKQLAEKANANKLTPQEFETGTFTISNLGMFGIKSFSAVINPPQAAILAVGTTETRYVPGTAITADGQPNFEQATILNVTLSCDHRVIDGAIGAEWLQKFKDYMENPLKLLL</sequence>
<feature type="compositionally biased region" description="Polar residues" evidence="7">
    <location>
        <begin position="174"/>
        <end position="186"/>
    </location>
</feature>
<dbReference type="EMBL" id="LODT01000010">
    <property type="protein sequence ID" value="KYR01298.1"/>
    <property type="molecule type" value="Genomic_DNA"/>
</dbReference>
<evidence type="ECO:0000313" key="10">
    <source>
        <dbReference type="EMBL" id="KYR01298.1"/>
    </source>
</evidence>
<dbReference type="Gene3D" id="3.30.559.10">
    <property type="entry name" value="Chloramphenicol acetyltransferase-like domain"/>
    <property type="match status" value="1"/>
</dbReference>
<protein>
    <recommendedName>
        <fullName evidence="6">Acetyltransferase component of pyruvate dehydrogenase complex</fullName>
        <ecNumber evidence="6">2.3.1.12</ecNumber>
    </recommendedName>
</protein>
<dbReference type="GO" id="GO:0045254">
    <property type="term" value="C:pyruvate dehydrogenase complex"/>
    <property type="evidence" value="ECO:0007669"/>
    <property type="project" value="UniProtKB-UniRule"/>
</dbReference>
<feature type="compositionally biased region" description="Low complexity" evidence="7">
    <location>
        <begin position="376"/>
        <end position="388"/>
    </location>
</feature>
<reference evidence="10 11" key="1">
    <citation type="submission" date="2015-12" db="EMBL/GenBank/DDBJ databases">
        <title>Dictyostelia acquired genes for synthesis and detection of signals that induce cell-type specialization by lateral gene transfer from prokaryotes.</title>
        <authorList>
            <person name="Gloeckner G."/>
            <person name="Schaap P."/>
        </authorList>
    </citation>
    <scope>NUCLEOTIDE SEQUENCE [LARGE SCALE GENOMIC DNA]</scope>
    <source>
        <strain evidence="10 11">TK</strain>
    </source>
</reference>
<evidence type="ECO:0000256" key="4">
    <source>
        <dbReference type="ARBA" id="ARBA00022946"/>
    </source>
</evidence>
<dbReference type="InterPro" id="IPR036625">
    <property type="entry name" value="E3-bd_dom_sf"/>
</dbReference>
<comment type="caution">
    <text evidence="10">The sequence shown here is derived from an EMBL/GenBank/DDBJ whole genome shotgun (WGS) entry which is preliminary data.</text>
</comment>
<keyword evidence="3 6" id="KW-0450">Lipoyl</keyword>
<name>A0A152A4Y6_TIELA</name>
<dbReference type="InterPro" id="IPR011053">
    <property type="entry name" value="Single_hybrid_motif"/>
</dbReference>
<keyword evidence="4" id="KW-0809">Transit peptide</keyword>
<dbReference type="SUPFAM" id="SSF52777">
    <property type="entry name" value="CoA-dependent acyltransferases"/>
    <property type="match status" value="1"/>
</dbReference>
<gene>
    <name evidence="10" type="ORF">DLAC_02018</name>
</gene>
<keyword evidence="11" id="KW-1185">Reference proteome</keyword>
<feature type="domain" description="Lipoyl-binding" evidence="8">
    <location>
        <begin position="82"/>
        <end position="159"/>
    </location>
</feature>
<dbReference type="Proteomes" id="UP000076078">
    <property type="component" value="Unassembled WGS sequence"/>
</dbReference>
<dbReference type="OrthoDB" id="537444at2759"/>
<feature type="region of interest" description="Disordered" evidence="7">
    <location>
        <begin position="169"/>
        <end position="201"/>
    </location>
</feature>
<comment type="catalytic activity">
    <reaction evidence="6">
        <text>N(6)-[(R)-dihydrolipoyl]-L-lysyl-[protein] + acetyl-CoA = N(6)-[(R)-S(8)-acetyldihydrolipoyl]-L-lysyl-[protein] + CoA</text>
        <dbReference type="Rhea" id="RHEA:17017"/>
        <dbReference type="Rhea" id="RHEA-COMP:10475"/>
        <dbReference type="Rhea" id="RHEA-COMP:10478"/>
        <dbReference type="ChEBI" id="CHEBI:57287"/>
        <dbReference type="ChEBI" id="CHEBI:57288"/>
        <dbReference type="ChEBI" id="CHEBI:83100"/>
        <dbReference type="ChEBI" id="CHEBI:83111"/>
        <dbReference type="EC" id="2.3.1.12"/>
    </reaction>
</comment>
<feature type="region of interest" description="Disordered" evidence="7">
    <location>
        <begin position="376"/>
        <end position="403"/>
    </location>
</feature>
<dbReference type="GO" id="GO:0006086">
    <property type="term" value="P:pyruvate decarboxylation to acetyl-CoA"/>
    <property type="evidence" value="ECO:0007669"/>
    <property type="project" value="InterPro"/>
</dbReference>
<dbReference type="FunCoup" id="A0A152A4Y6">
    <property type="interactions" value="736"/>
</dbReference>
<dbReference type="CDD" id="cd06849">
    <property type="entry name" value="lipoyl_domain"/>
    <property type="match status" value="2"/>
</dbReference>
<feature type="compositionally biased region" description="Polar residues" evidence="7">
    <location>
        <begin position="394"/>
        <end position="403"/>
    </location>
</feature>
<dbReference type="InterPro" id="IPR023213">
    <property type="entry name" value="CAT-like_dom_sf"/>
</dbReference>
<dbReference type="PROSITE" id="PS51826">
    <property type="entry name" value="PSBD"/>
    <property type="match status" value="1"/>
</dbReference>
<evidence type="ECO:0000256" key="1">
    <source>
        <dbReference type="ARBA" id="ARBA00007317"/>
    </source>
</evidence>
<dbReference type="InParanoid" id="A0A152A4Y6"/>
<dbReference type="NCBIfam" id="TIGR01349">
    <property type="entry name" value="PDHac_trf_mito"/>
    <property type="match status" value="1"/>
</dbReference>
<dbReference type="SUPFAM" id="SSF51230">
    <property type="entry name" value="Single hybrid motif"/>
    <property type="match status" value="2"/>
</dbReference>
<organism evidence="10 11">
    <name type="scientific">Tieghemostelium lacteum</name>
    <name type="common">Slime mold</name>
    <name type="synonym">Dictyostelium lacteum</name>
    <dbReference type="NCBI Taxonomy" id="361077"/>
    <lineage>
        <taxon>Eukaryota</taxon>
        <taxon>Amoebozoa</taxon>
        <taxon>Evosea</taxon>
        <taxon>Eumycetozoa</taxon>
        <taxon>Dictyostelia</taxon>
        <taxon>Dictyosteliales</taxon>
        <taxon>Raperosteliaceae</taxon>
        <taxon>Tieghemostelium</taxon>
    </lineage>
</organism>
<dbReference type="SUPFAM" id="SSF47005">
    <property type="entry name" value="Peripheral subunit-binding domain of 2-oxo acid dehydrogenase complex"/>
    <property type="match status" value="1"/>
</dbReference>
<keyword evidence="5 6" id="KW-0012">Acyltransferase</keyword>
<dbReference type="OMA" id="TMEFESF"/>
<dbReference type="InterPro" id="IPR004167">
    <property type="entry name" value="PSBD"/>
</dbReference>
<accession>A0A152A4Y6</accession>
<dbReference type="PANTHER" id="PTHR23151:SF90">
    <property type="entry name" value="DIHYDROLIPOYLLYSINE-RESIDUE ACETYLTRANSFERASE COMPONENT OF PYRUVATE DEHYDROGENASE COMPLEX, MITOCHONDRIAL-RELATED"/>
    <property type="match status" value="1"/>
</dbReference>
<evidence type="ECO:0000256" key="3">
    <source>
        <dbReference type="ARBA" id="ARBA00022823"/>
    </source>
</evidence>
<dbReference type="InterPro" id="IPR000089">
    <property type="entry name" value="Biotin_lipoyl"/>
</dbReference>
<dbReference type="PROSITE" id="PS50968">
    <property type="entry name" value="BIOTINYL_LIPOYL"/>
    <property type="match status" value="2"/>
</dbReference>
<dbReference type="GO" id="GO:0004742">
    <property type="term" value="F:dihydrolipoyllysine-residue acetyltransferase activity"/>
    <property type="evidence" value="ECO:0007669"/>
    <property type="project" value="UniProtKB-UniRule"/>
</dbReference>
<comment type="function">
    <text evidence="6">The pyruvate dehydrogenase complex catalyzes the overall conversion of pyruvate to acetyl-CoA and CO(2).</text>
</comment>
<evidence type="ECO:0000256" key="5">
    <source>
        <dbReference type="ARBA" id="ARBA00023315"/>
    </source>
</evidence>
<feature type="region of interest" description="Disordered" evidence="7">
    <location>
        <begin position="297"/>
        <end position="332"/>
    </location>
</feature>
<comment type="subcellular location">
    <subcellularLocation>
        <location evidence="6">Mitochondrion</location>
    </subcellularLocation>
</comment>
<feature type="compositionally biased region" description="Low complexity" evidence="7">
    <location>
        <begin position="187"/>
        <end position="201"/>
    </location>
</feature>
<proteinExistence type="inferred from homology"/>
<dbReference type="GO" id="GO:0005739">
    <property type="term" value="C:mitochondrion"/>
    <property type="evidence" value="ECO:0007669"/>
    <property type="project" value="UniProtKB-SubCell"/>
</dbReference>
<dbReference type="AlphaFoldDB" id="A0A152A4Y6"/>
<dbReference type="FunFam" id="2.40.50.100:FF:000010">
    <property type="entry name" value="Acetyltransferase component of pyruvate dehydrogenase complex"/>
    <property type="match status" value="2"/>
</dbReference>
<feature type="domain" description="Peripheral subunit-binding (PSBD)" evidence="9">
    <location>
        <begin position="337"/>
        <end position="374"/>
    </location>
</feature>
<dbReference type="FunFam" id="3.30.559.10:FF:000003">
    <property type="entry name" value="Acetyltransferase component of pyruvate dehydrogenase complex"/>
    <property type="match status" value="1"/>
</dbReference>
<keyword evidence="2 6" id="KW-0808">Transferase</keyword>
<feature type="compositionally biased region" description="Low complexity" evidence="7">
    <location>
        <begin position="312"/>
        <end position="325"/>
    </location>
</feature>
<dbReference type="InterPro" id="IPR003016">
    <property type="entry name" value="2-oxoA_DH_lipoyl-BS"/>
</dbReference>
<evidence type="ECO:0000256" key="6">
    <source>
        <dbReference type="RuleBase" id="RU361137"/>
    </source>
</evidence>
<dbReference type="Pfam" id="PF02817">
    <property type="entry name" value="E3_binding"/>
    <property type="match status" value="1"/>
</dbReference>
<dbReference type="InterPro" id="IPR006257">
    <property type="entry name" value="LAT1"/>
</dbReference>
<feature type="domain" description="Lipoyl-binding" evidence="8">
    <location>
        <begin position="206"/>
        <end position="282"/>
    </location>
</feature>
<dbReference type="InterPro" id="IPR045257">
    <property type="entry name" value="E2/Pdx1"/>
</dbReference>
<dbReference type="Pfam" id="PF00198">
    <property type="entry name" value="2-oxoacid_dh"/>
    <property type="match status" value="1"/>
</dbReference>
<evidence type="ECO:0000313" key="11">
    <source>
        <dbReference type="Proteomes" id="UP000076078"/>
    </source>
</evidence>
<comment type="similarity">
    <text evidence="1 6">Belongs to the 2-oxoacid dehydrogenase family.</text>
</comment>
<comment type="cofactor">
    <cofactor evidence="6">
        <name>(R)-lipoate</name>
        <dbReference type="ChEBI" id="CHEBI:83088"/>
    </cofactor>
    <text evidence="6">Binds 2 lipoyl cofactors covalently.</text>
</comment>
<dbReference type="InterPro" id="IPR001078">
    <property type="entry name" value="2-oxoacid_DH_actylTfrase"/>
</dbReference>
<dbReference type="Pfam" id="PF00364">
    <property type="entry name" value="Biotin_lipoyl"/>
    <property type="match status" value="2"/>
</dbReference>
<dbReference type="Gene3D" id="2.40.50.100">
    <property type="match status" value="2"/>
</dbReference>
<evidence type="ECO:0000259" key="9">
    <source>
        <dbReference type="PROSITE" id="PS51826"/>
    </source>
</evidence>
<dbReference type="EC" id="2.3.1.12" evidence="6"/>